<keyword evidence="1" id="KW-1133">Transmembrane helix</keyword>
<evidence type="ECO:0000313" key="3">
    <source>
        <dbReference type="Proteomes" id="UP000823638"/>
    </source>
</evidence>
<accession>A0A9D9HNA7</accession>
<evidence type="ECO:0000313" key="2">
    <source>
        <dbReference type="EMBL" id="MBO8456850.1"/>
    </source>
</evidence>
<dbReference type="Proteomes" id="UP000823638">
    <property type="component" value="Unassembled WGS sequence"/>
</dbReference>
<gene>
    <name evidence="2" type="ORF">IAA81_01320</name>
</gene>
<sequence>METKKTTRENEKRGFFEESRKKSFCTPCCLIFFLILFFLMGTGCSKTHTYKIAVPGEEEYINFYGKALPVIKEKLESSGFGEKSGKDLVKNFDLEVIFFNDGKTLEKILKKADKQRLIAAEVPLSYQYDINSLLRQNLSAPVNKEKVPGTLLPAALANASRQEQLFRGKTETTGSTLLYLPFTFDPYFIFTNTEKPGKDTVIFIPSKTTKESLIALGAVGFLTGEQGGTETLSRLQKEHKLQTNASTYNLYDSMETFLSTEKGSHILLSLSQKYRIENNSIKIAGIPDLGGLPVNKNLTLMMEETALIIPSKAGWQEEEIQKITDCFYSKEINSLILQERKNLSCIKEMPFIDFHGNLAKTLAFSAEDFILPLLKPATQKEAEELQAEVQKALSGVFEVSR</sequence>
<organism evidence="2 3">
    <name type="scientific">Candidatus Gallitreponema excrementavium</name>
    <dbReference type="NCBI Taxonomy" id="2840840"/>
    <lineage>
        <taxon>Bacteria</taxon>
        <taxon>Pseudomonadati</taxon>
        <taxon>Spirochaetota</taxon>
        <taxon>Spirochaetia</taxon>
        <taxon>Spirochaetales</taxon>
        <taxon>Candidatus Gallitreponema</taxon>
    </lineage>
</organism>
<reference evidence="2" key="2">
    <citation type="journal article" date="2021" name="PeerJ">
        <title>Extensive microbial diversity within the chicken gut microbiome revealed by metagenomics and culture.</title>
        <authorList>
            <person name="Gilroy R."/>
            <person name="Ravi A."/>
            <person name="Getino M."/>
            <person name="Pursley I."/>
            <person name="Horton D.L."/>
            <person name="Alikhan N.F."/>
            <person name="Baker D."/>
            <person name="Gharbi K."/>
            <person name="Hall N."/>
            <person name="Watson M."/>
            <person name="Adriaenssens E.M."/>
            <person name="Foster-Nyarko E."/>
            <person name="Jarju S."/>
            <person name="Secka A."/>
            <person name="Antonio M."/>
            <person name="Oren A."/>
            <person name="Chaudhuri R.R."/>
            <person name="La Ragione R."/>
            <person name="Hildebrand F."/>
            <person name="Pallen M.J."/>
        </authorList>
    </citation>
    <scope>NUCLEOTIDE SEQUENCE</scope>
    <source>
        <strain evidence="2">10532</strain>
    </source>
</reference>
<comment type="caution">
    <text evidence="2">The sequence shown here is derived from an EMBL/GenBank/DDBJ whole genome shotgun (WGS) entry which is preliminary data.</text>
</comment>
<dbReference type="EMBL" id="JADIMM010000020">
    <property type="protein sequence ID" value="MBO8456850.1"/>
    <property type="molecule type" value="Genomic_DNA"/>
</dbReference>
<proteinExistence type="predicted"/>
<name>A0A9D9HNA7_9SPIR</name>
<feature type="transmembrane region" description="Helical" evidence="1">
    <location>
        <begin position="21"/>
        <end position="41"/>
    </location>
</feature>
<evidence type="ECO:0000256" key="1">
    <source>
        <dbReference type="SAM" id="Phobius"/>
    </source>
</evidence>
<keyword evidence="1" id="KW-0812">Transmembrane</keyword>
<dbReference type="AlphaFoldDB" id="A0A9D9HNA7"/>
<keyword evidence="1" id="KW-0472">Membrane</keyword>
<protein>
    <submittedName>
        <fullName evidence="2">Uncharacterized protein</fullName>
    </submittedName>
</protein>
<reference evidence="2" key="1">
    <citation type="submission" date="2020-10" db="EMBL/GenBank/DDBJ databases">
        <authorList>
            <person name="Gilroy R."/>
        </authorList>
    </citation>
    <scope>NUCLEOTIDE SEQUENCE</scope>
    <source>
        <strain evidence="2">10532</strain>
    </source>
</reference>